<feature type="compositionally biased region" description="Basic and acidic residues" evidence="1">
    <location>
        <begin position="267"/>
        <end position="363"/>
    </location>
</feature>
<name>A0ABS5PRH1_9FIRM</name>
<accession>A0ABS5PRH1</accession>
<reference evidence="3 4" key="1">
    <citation type="submission" date="2021-05" db="EMBL/GenBank/DDBJ databases">
        <title>Fusibacter ferrireducens sp. nov., an anaerobic, sulfur- and Fe-reducing bacterium isolated from the mangrove sediment.</title>
        <authorList>
            <person name="Qiu D."/>
        </authorList>
    </citation>
    <scope>NUCLEOTIDE SEQUENCE [LARGE SCALE GENOMIC DNA]</scope>
    <source>
        <strain evidence="3 4">DSM 12116</strain>
    </source>
</reference>
<evidence type="ECO:0000256" key="1">
    <source>
        <dbReference type="SAM" id="MobiDB-lite"/>
    </source>
</evidence>
<dbReference type="InterPro" id="IPR053139">
    <property type="entry name" value="Surface_bspA-like"/>
</dbReference>
<dbReference type="Proteomes" id="UP000746471">
    <property type="component" value="Unassembled WGS sequence"/>
</dbReference>
<proteinExistence type="predicted"/>
<keyword evidence="4" id="KW-1185">Reference proteome</keyword>
<comment type="caution">
    <text evidence="3">The sequence shown here is derived from an EMBL/GenBank/DDBJ whole genome shotgun (WGS) entry which is preliminary data.</text>
</comment>
<protein>
    <submittedName>
        <fullName evidence="3">Leucine-rich repeat protein</fullName>
    </submittedName>
</protein>
<dbReference type="PANTHER" id="PTHR45661">
    <property type="entry name" value="SURFACE ANTIGEN"/>
    <property type="match status" value="1"/>
</dbReference>
<dbReference type="Pfam" id="PF13306">
    <property type="entry name" value="LRR_5"/>
    <property type="match status" value="2"/>
</dbReference>
<dbReference type="Gene3D" id="3.80.10.10">
    <property type="entry name" value="Ribonuclease Inhibitor"/>
    <property type="match status" value="2"/>
</dbReference>
<evidence type="ECO:0000313" key="3">
    <source>
        <dbReference type="EMBL" id="MBS7527673.1"/>
    </source>
</evidence>
<feature type="compositionally biased region" description="Acidic residues" evidence="1">
    <location>
        <begin position="364"/>
        <end position="377"/>
    </location>
</feature>
<gene>
    <name evidence="3" type="ORF">KHM83_13385</name>
</gene>
<feature type="compositionally biased region" description="Polar residues" evidence="1">
    <location>
        <begin position="221"/>
        <end position="231"/>
    </location>
</feature>
<evidence type="ECO:0000313" key="4">
    <source>
        <dbReference type="Proteomes" id="UP000746471"/>
    </source>
</evidence>
<feature type="non-terminal residue" evidence="3">
    <location>
        <position position="531"/>
    </location>
</feature>
<organism evidence="3 4">
    <name type="scientific">Fusibacter paucivorans</name>
    <dbReference type="NCBI Taxonomy" id="76009"/>
    <lineage>
        <taxon>Bacteria</taxon>
        <taxon>Bacillati</taxon>
        <taxon>Bacillota</taxon>
        <taxon>Clostridia</taxon>
        <taxon>Eubacteriales</taxon>
        <taxon>Eubacteriales Family XII. Incertae Sedis</taxon>
        <taxon>Fusibacter</taxon>
    </lineage>
</organism>
<feature type="signal peptide" evidence="2">
    <location>
        <begin position="1"/>
        <end position="23"/>
    </location>
</feature>
<feature type="chain" id="PRO_5047408798" evidence="2">
    <location>
        <begin position="24"/>
        <end position="531"/>
    </location>
</feature>
<dbReference type="InterPro" id="IPR026906">
    <property type="entry name" value="LRR_5"/>
</dbReference>
<evidence type="ECO:0000256" key="2">
    <source>
        <dbReference type="SAM" id="SignalP"/>
    </source>
</evidence>
<dbReference type="SUPFAM" id="SSF52058">
    <property type="entry name" value="L domain-like"/>
    <property type="match status" value="1"/>
</dbReference>
<feature type="region of interest" description="Disordered" evidence="1">
    <location>
        <begin position="220"/>
        <end position="377"/>
    </location>
</feature>
<dbReference type="RefSeq" id="WP_213237534.1">
    <property type="nucleotide sequence ID" value="NZ_JAHBCL010000023.1"/>
</dbReference>
<keyword evidence="2" id="KW-0732">Signal</keyword>
<sequence length="531" mass="56471">MMKRLLSLFLVWMMLVTMLPVTAMPTFAAPVTDGRYTVDGNVLTGITAEALDADGHLVIPATVTDDETGKAVTVTTVASYAPEASMRETIRTITIEAGSSITAIENNAFENLEALEAVDLTGLSQNAKLGKWVFKNCNHLKTILLPEAIGNIGDGVFQACTSLERVTVLNDQMTFGTNESGTDTTMFSSTTQAINLYSTAPSTAKVFADQFDNVIFIDLNGGSSDPVSNNDSKTESDDDGDEASDDIREKDIDTDADNEAEASDTNVKSDEDVGKDADNGTETEDRTKPDAENDTKLGEDIEEDAGKDVNDGTEAEDRTKPDAEDDAKLGGDIEEDAGKDANDGTEVEDHTKPDAENDSKSGEDSGENDDSGLSDDNEMYRVLNVSADEGTRSAVSTSATNAQYTVEDNVLTVIKASALDGDGNLVIPSTVTDAETGNVATVTTVKSYAPEESIRDAVKTIKLESNSSIVSIESNAFKSLTALETVDLTGLAENATLGNWVFRSCIGLKTVILPETVNSIGRGVYYFCTSL</sequence>
<dbReference type="PANTHER" id="PTHR45661:SF3">
    <property type="entry name" value="IG-LIKE DOMAIN-CONTAINING PROTEIN"/>
    <property type="match status" value="1"/>
</dbReference>
<dbReference type="EMBL" id="JAHBCL010000023">
    <property type="protein sequence ID" value="MBS7527673.1"/>
    <property type="molecule type" value="Genomic_DNA"/>
</dbReference>
<dbReference type="InterPro" id="IPR032675">
    <property type="entry name" value="LRR_dom_sf"/>
</dbReference>